<proteinExistence type="predicted"/>
<protein>
    <submittedName>
        <fullName evidence="6">Reverse transcriptase domain-containing protein</fullName>
    </submittedName>
</protein>
<keyword evidence="3" id="KW-0540">Nuclease</keyword>
<evidence type="ECO:0000259" key="5">
    <source>
        <dbReference type="PROSITE" id="PS50994"/>
    </source>
</evidence>
<dbReference type="SUPFAM" id="SSF53098">
    <property type="entry name" value="Ribonuclease H-like"/>
    <property type="match status" value="1"/>
</dbReference>
<dbReference type="PANTHER" id="PTHR37984:SF5">
    <property type="entry name" value="PROTEIN NYNRIN-LIKE"/>
    <property type="match status" value="1"/>
</dbReference>
<gene>
    <name evidence="6" type="ORF">Tci_013261</name>
</gene>
<dbReference type="InterPro" id="IPR043502">
    <property type="entry name" value="DNA/RNA_pol_sf"/>
</dbReference>
<reference evidence="6" key="1">
    <citation type="journal article" date="2019" name="Sci. Rep.">
        <title>Draft genome of Tanacetum cinerariifolium, the natural source of mosquito coil.</title>
        <authorList>
            <person name="Yamashiro T."/>
            <person name="Shiraishi A."/>
            <person name="Satake H."/>
            <person name="Nakayama K."/>
        </authorList>
    </citation>
    <scope>NUCLEOTIDE SEQUENCE</scope>
</reference>
<keyword evidence="4" id="KW-0378">Hydrolase</keyword>
<keyword evidence="1" id="KW-0808">Transferase</keyword>
<evidence type="ECO:0000256" key="3">
    <source>
        <dbReference type="ARBA" id="ARBA00022722"/>
    </source>
</evidence>
<dbReference type="Gene3D" id="2.40.70.10">
    <property type="entry name" value="Acid Proteases"/>
    <property type="match status" value="1"/>
</dbReference>
<comment type="caution">
    <text evidence="6">The sequence shown here is derived from an EMBL/GenBank/DDBJ whole genome shotgun (WGS) entry which is preliminary data.</text>
</comment>
<keyword evidence="2" id="KW-0548">Nucleotidyltransferase</keyword>
<keyword evidence="4" id="KW-0255">Endonuclease</keyword>
<dbReference type="GO" id="GO:0015074">
    <property type="term" value="P:DNA integration"/>
    <property type="evidence" value="ECO:0007669"/>
    <property type="project" value="InterPro"/>
</dbReference>
<feature type="domain" description="Integrase catalytic" evidence="5">
    <location>
        <begin position="680"/>
        <end position="835"/>
    </location>
</feature>
<dbReference type="InterPro" id="IPR012337">
    <property type="entry name" value="RNaseH-like_sf"/>
</dbReference>
<evidence type="ECO:0000256" key="4">
    <source>
        <dbReference type="ARBA" id="ARBA00022759"/>
    </source>
</evidence>
<dbReference type="Gene3D" id="3.30.420.10">
    <property type="entry name" value="Ribonuclease H-like superfamily/Ribonuclease H"/>
    <property type="match status" value="1"/>
</dbReference>
<evidence type="ECO:0000256" key="1">
    <source>
        <dbReference type="ARBA" id="ARBA00022679"/>
    </source>
</evidence>
<dbReference type="SUPFAM" id="SSF56672">
    <property type="entry name" value="DNA/RNA polymerases"/>
    <property type="match status" value="1"/>
</dbReference>
<keyword evidence="6" id="KW-0695">RNA-directed DNA polymerase</keyword>
<dbReference type="PROSITE" id="PS50994">
    <property type="entry name" value="INTEGRASE"/>
    <property type="match status" value="1"/>
</dbReference>
<dbReference type="InterPro" id="IPR050951">
    <property type="entry name" value="Retrovirus_Pol_polyprotein"/>
</dbReference>
<name>A0A6L2JW70_TANCI</name>
<sequence>MGYQAPVHQPLIPSPQVVTTTEFTNYMNVNDAILKNMQTNMTSLTNSNLELKNMFGQFMKINTASSSGSGTLPSNTITNLKEDLKGIITRSGNAYQGPMVPTTSSSLPKVVERETEVKKDTVQPTNKGSNKDVQPLVFHIETPIPNSKPVAAPVSASKPNQKPSIHIYALILMPKFGPTIKSLLTNKDKLFELARTSLNEHCSTVLLNKLPEKLEDPGKFLIPCDFLGMDDCLALADLGTSINLMPLSVWNKLSLPKLTPTLMTLELADRSISQPIGVTKDAFQEVLGFSDVIASGNPTPYYDPIISTTSPTVTPFGDSDFLLKEVDAFLALEDDATLPENDKSSIDEPPEVELKDLPSHLEYVFLEGDDKLSIIIAKDLSIEEKVALIKVLKSHKQAIAWKLSDIKDIDLKFYTHKILMEDDFKPVVHHQRRVNPKIHNVIKRRRPFLRTRRALIYVYGEELTLRVDDEAITFKGGDFILEEIKACLTSKSIPPRIDNIDFDLEGDICPLEELLHNNPSSSPIHPKELNVEEIKTVKSSIDEPLKLELKDLSSHLEYAFLEGTDKLPVKISKELKDEEKFSLLKALKSHKWASTWKISDIKGIDARFCTYKILMENDFKPTVQHQRRVNLKIHEVIKKEVIKLLDAGLIYPISDSPWVSPIHCVPKKDGKNLAADHLSRLENPHQDELKKKEIIKTFPFETLGMIAFRSDSSTPCEGAPPNDARVVVKFLKSLFARFGTARAIISDHGTHFCNDQFAKVMLKYGVTHCLSTACHLQTSGQVEVLNRGLKHILERTIGENRASWSDKLDDALWALCTAFKTPIGCTPYKLVYGKACYLTIEL</sequence>
<accession>A0A6L2JW70</accession>
<evidence type="ECO:0000256" key="2">
    <source>
        <dbReference type="ARBA" id="ARBA00022695"/>
    </source>
</evidence>
<dbReference type="GO" id="GO:0003964">
    <property type="term" value="F:RNA-directed DNA polymerase activity"/>
    <property type="evidence" value="ECO:0007669"/>
    <property type="project" value="UniProtKB-KW"/>
</dbReference>
<dbReference type="InterPro" id="IPR001584">
    <property type="entry name" value="Integrase_cat-core"/>
</dbReference>
<dbReference type="GO" id="GO:0003676">
    <property type="term" value="F:nucleic acid binding"/>
    <property type="evidence" value="ECO:0007669"/>
    <property type="project" value="InterPro"/>
</dbReference>
<evidence type="ECO:0000313" key="6">
    <source>
        <dbReference type="EMBL" id="GEU41283.1"/>
    </source>
</evidence>
<dbReference type="Gene3D" id="3.10.10.10">
    <property type="entry name" value="HIV Type 1 Reverse Transcriptase, subunit A, domain 1"/>
    <property type="match status" value="1"/>
</dbReference>
<dbReference type="InterPro" id="IPR036397">
    <property type="entry name" value="RNaseH_sf"/>
</dbReference>
<dbReference type="AlphaFoldDB" id="A0A6L2JW70"/>
<dbReference type="GO" id="GO:0004519">
    <property type="term" value="F:endonuclease activity"/>
    <property type="evidence" value="ECO:0007669"/>
    <property type="project" value="UniProtKB-KW"/>
</dbReference>
<organism evidence="6">
    <name type="scientific">Tanacetum cinerariifolium</name>
    <name type="common">Dalmatian daisy</name>
    <name type="synonym">Chrysanthemum cinerariifolium</name>
    <dbReference type="NCBI Taxonomy" id="118510"/>
    <lineage>
        <taxon>Eukaryota</taxon>
        <taxon>Viridiplantae</taxon>
        <taxon>Streptophyta</taxon>
        <taxon>Embryophyta</taxon>
        <taxon>Tracheophyta</taxon>
        <taxon>Spermatophyta</taxon>
        <taxon>Magnoliopsida</taxon>
        <taxon>eudicotyledons</taxon>
        <taxon>Gunneridae</taxon>
        <taxon>Pentapetalae</taxon>
        <taxon>asterids</taxon>
        <taxon>campanulids</taxon>
        <taxon>Asterales</taxon>
        <taxon>Asteraceae</taxon>
        <taxon>Asteroideae</taxon>
        <taxon>Anthemideae</taxon>
        <taxon>Anthemidinae</taxon>
        <taxon>Tanacetum</taxon>
    </lineage>
</organism>
<dbReference type="InterPro" id="IPR021109">
    <property type="entry name" value="Peptidase_aspartic_dom_sf"/>
</dbReference>
<dbReference type="EMBL" id="BKCJ010001417">
    <property type="protein sequence ID" value="GEU41283.1"/>
    <property type="molecule type" value="Genomic_DNA"/>
</dbReference>
<dbReference type="PANTHER" id="PTHR37984">
    <property type="entry name" value="PROTEIN CBG26694"/>
    <property type="match status" value="1"/>
</dbReference>